<evidence type="ECO:0000313" key="2">
    <source>
        <dbReference type="EMBL" id="KAL3821998.1"/>
    </source>
</evidence>
<organism evidence="2 3">
    <name type="scientific">Cyclostephanos tholiformis</name>
    <dbReference type="NCBI Taxonomy" id="382380"/>
    <lineage>
        <taxon>Eukaryota</taxon>
        <taxon>Sar</taxon>
        <taxon>Stramenopiles</taxon>
        <taxon>Ochrophyta</taxon>
        <taxon>Bacillariophyta</taxon>
        <taxon>Coscinodiscophyceae</taxon>
        <taxon>Thalassiosirophycidae</taxon>
        <taxon>Stephanodiscales</taxon>
        <taxon>Stephanodiscaceae</taxon>
        <taxon>Cyclostephanos</taxon>
    </lineage>
</organism>
<feature type="region of interest" description="Disordered" evidence="1">
    <location>
        <begin position="427"/>
        <end position="511"/>
    </location>
</feature>
<comment type="caution">
    <text evidence="2">The sequence shown here is derived from an EMBL/GenBank/DDBJ whole genome shotgun (WGS) entry which is preliminary data.</text>
</comment>
<dbReference type="PANTHER" id="PTHR13237:SF9">
    <property type="entry name" value="NEUROGUIDIN"/>
    <property type="match status" value="1"/>
</dbReference>
<accession>A0ABD3SCE1</accession>
<dbReference type="Proteomes" id="UP001530377">
    <property type="component" value="Unassembled WGS sequence"/>
</dbReference>
<dbReference type="AlphaFoldDB" id="A0ABD3SCE1"/>
<feature type="compositionally biased region" description="Gly residues" evidence="1">
    <location>
        <begin position="498"/>
        <end position="511"/>
    </location>
</feature>
<feature type="compositionally biased region" description="Basic and acidic residues" evidence="1">
    <location>
        <begin position="315"/>
        <end position="341"/>
    </location>
</feature>
<feature type="region of interest" description="Disordered" evidence="1">
    <location>
        <begin position="247"/>
        <end position="378"/>
    </location>
</feature>
<sequence>MTSEPSPPTEPPPRPLPSSSSSSTSSYRRVGTSKSSLSSHLSKANSVATDTLRRAISRHKRAAATESDDADDDDGGRGTVGKNSPVAFDLNDGEGLVVNYLGIKNDVTISYLIDLVLLLRLRLQTSSSSHRRQMTEDERRRRKKLRQQRRECLERLVEMKVALERMRPLEKKMRYQIDKLLALSTLGGGTGGGAGMFASVGRELEDVEMEVKMDDNGEGGGAVVSTAGDPLSFKPDLQGMMKMFEEEDGGIDRPNHGDDDDDDDDDDSHVDERRGKSSSSFMTGIALEKDDGDNNGKNNNFYQPPRLQSMPFVENDERAMKKRQRQLEKDRERRSRSELTEVIRSQLTDAPEEEDARGGALLGMQSESARRIAARDADIREFEERQMIRLSMGRKERGERKRMMRGEMSNLGAIAGGLGSLMAGVDDAFGGGKGGRKRDGGGRGGVSGDDGAGDGGSFKTMGMRKRRVDILEGGEGSKKKKKNKGGPSNTYQKSLYGVGSGGGGGMSRKKK</sequence>
<feature type="region of interest" description="Disordered" evidence="1">
    <location>
        <begin position="215"/>
        <end position="235"/>
    </location>
</feature>
<feature type="compositionally biased region" description="Pro residues" evidence="1">
    <location>
        <begin position="1"/>
        <end position="16"/>
    </location>
</feature>
<evidence type="ECO:0000313" key="3">
    <source>
        <dbReference type="Proteomes" id="UP001530377"/>
    </source>
</evidence>
<feature type="compositionally biased region" description="Gly residues" evidence="1">
    <location>
        <begin position="442"/>
        <end position="456"/>
    </location>
</feature>
<evidence type="ECO:0000256" key="1">
    <source>
        <dbReference type="SAM" id="MobiDB-lite"/>
    </source>
</evidence>
<feature type="compositionally biased region" description="Low complexity" evidence="1">
    <location>
        <begin position="33"/>
        <end position="43"/>
    </location>
</feature>
<protein>
    <submittedName>
        <fullName evidence="2">Uncharacterized protein</fullName>
    </submittedName>
</protein>
<dbReference type="EMBL" id="JALLPB020000077">
    <property type="protein sequence ID" value="KAL3821998.1"/>
    <property type="molecule type" value="Genomic_DNA"/>
</dbReference>
<feature type="compositionally biased region" description="Basic and acidic residues" evidence="1">
    <location>
        <begin position="368"/>
        <end position="378"/>
    </location>
</feature>
<feature type="compositionally biased region" description="Acidic residues" evidence="1">
    <location>
        <begin position="258"/>
        <end position="269"/>
    </location>
</feature>
<reference evidence="2 3" key="1">
    <citation type="submission" date="2024-10" db="EMBL/GenBank/DDBJ databases">
        <title>Updated reference genomes for cyclostephanoid diatoms.</title>
        <authorList>
            <person name="Roberts W.R."/>
            <person name="Alverson A.J."/>
        </authorList>
    </citation>
    <scope>NUCLEOTIDE SEQUENCE [LARGE SCALE GENOMIC DNA]</scope>
    <source>
        <strain evidence="2 3">AJA228-03</strain>
    </source>
</reference>
<keyword evidence="3" id="KW-1185">Reference proteome</keyword>
<feature type="region of interest" description="Disordered" evidence="1">
    <location>
        <begin position="1"/>
        <end position="88"/>
    </location>
</feature>
<gene>
    <name evidence="2" type="ORF">ACHAXA_002984</name>
</gene>
<name>A0ABD3SCE1_9STRA</name>
<dbReference type="PANTHER" id="PTHR13237">
    <property type="entry name" value="SOMETHING ABOUT SILENCING PROTEIN 10-RELATED"/>
    <property type="match status" value="1"/>
</dbReference>
<feature type="region of interest" description="Disordered" evidence="1">
    <location>
        <begin position="127"/>
        <end position="147"/>
    </location>
</feature>
<proteinExistence type="predicted"/>
<feature type="compositionally biased region" description="Low complexity" evidence="1">
    <location>
        <begin position="17"/>
        <end position="26"/>
    </location>
</feature>